<keyword evidence="4" id="KW-1185">Reference proteome</keyword>
<dbReference type="PANTHER" id="PTHR42680">
    <property type="entry name" value="DCTP DEAMINASE"/>
    <property type="match status" value="1"/>
</dbReference>
<name>Q07XN5_SHEFN</name>
<dbReference type="GeneID" id="41838768"/>
<dbReference type="STRING" id="318167.Sfri_3393"/>
<evidence type="ECO:0000313" key="3">
    <source>
        <dbReference type="EMBL" id="ABI73229.1"/>
    </source>
</evidence>
<keyword evidence="2" id="KW-0546">Nucleotide metabolism</keyword>
<evidence type="ECO:0000256" key="1">
    <source>
        <dbReference type="ARBA" id="ARBA00022801"/>
    </source>
</evidence>
<dbReference type="GO" id="GO:0008829">
    <property type="term" value="F:dCTP deaminase activity"/>
    <property type="evidence" value="ECO:0007669"/>
    <property type="project" value="UniProtKB-EC"/>
</dbReference>
<dbReference type="EC" id="3.5.4.13" evidence="3"/>
<evidence type="ECO:0000313" key="4">
    <source>
        <dbReference type="Proteomes" id="UP000000684"/>
    </source>
</evidence>
<dbReference type="PANTHER" id="PTHR42680:SF3">
    <property type="entry name" value="DCTP DEAMINASE"/>
    <property type="match status" value="1"/>
</dbReference>
<keyword evidence="1 3" id="KW-0378">Hydrolase</keyword>
<dbReference type="InterPro" id="IPR033704">
    <property type="entry name" value="dUTPase_trimeric"/>
</dbReference>
<sequence>MMVIEKNLEQLTCQFEVCEKILIDDFSLKIVLGNTYYKPVKIGESIVYGITPNPSSFFSDKETINQNVILKPGEQIIACSKHKYKLPLDYFGLVQTKGTLARLFVSATCNDGQIEPGFEGFITLEIVNQSPWTIELPKGSEVAQMYLIKCSSPALNAYNGRYSEAAKKGPTIAIFNN</sequence>
<dbReference type="EMBL" id="CP000447">
    <property type="protein sequence ID" value="ABI73229.1"/>
    <property type="molecule type" value="Genomic_DNA"/>
</dbReference>
<dbReference type="HOGENOM" id="CLU_1502203_0_0_6"/>
<dbReference type="InterPro" id="IPR036157">
    <property type="entry name" value="dUTPase-like_sf"/>
</dbReference>
<dbReference type="AlphaFoldDB" id="Q07XN5"/>
<dbReference type="Pfam" id="PF22769">
    <property type="entry name" value="DCD"/>
    <property type="match status" value="1"/>
</dbReference>
<dbReference type="SUPFAM" id="SSF51283">
    <property type="entry name" value="dUTPase-like"/>
    <property type="match status" value="1"/>
</dbReference>
<evidence type="ECO:0000256" key="2">
    <source>
        <dbReference type="ARBA" id="ARBA00023080"/>
    </source>
</evidence>
<organism evidence="3 4">
    <name type="scientific">Shewanella frigidimarina (strain NCIMB 400)</name>
    <dbReference type="NCBI Taxonomy" id="318167"/>
    <lineage>
        <taxon>Bacteria</taxon>
        <taxon>Pseudomonadati</taxon>
        <taxon>Pseudomonadota</taxon>
        <taxon>Gammaproteobacteria</taxon>
        <taxon>Alteromonadales</taxon>
        <taxon>Shewanellaceae</taxon>
        <taxon>Shewanella</taxon>
    </lineage>
</organism>
<accession>Q07XN5</accession>
<proteinExistence type="predicted"/>
<protein>
    <submittedName>
        <fullName evidence="3">dCTP deaminase</fullName>
        <ecNumber evidence="3">3.5.4.13</ecNumber>
    </submittedName>
</protein>
<dbReference type="Gene3D" id="2.70.40.10">
    <property type="match status" value="1"/>
</dbReference>
<dbReference type="Proteomes" id="UP000000684">
    <property type="component" value="Chromosome"/>
</dbReference>
<dbReference type="GO" id="GO:0006229">
    <property type="term" value="P:dUTP biosynthetic process"/>
    <property type="evidence" value="ECO:0007669"/>
    <property type="project" value="InterPro"/>
</dbReference>
<dbReference type="eggNOG" id="COG0717">
    <property type="taxonomic scope" value="Bacteria"/>
</dbReference>
<dbReference type="InterPro" id="IPR011962">
    <property type="entry name" value="dCTP_deaminase"/>
</dbReference>
<dbReference type="CDD" id="cd07557">
    <property type="entry name" value="trimeric_dUTPase"/>
    <property type="match status" value="1"/>
</dbReference>
<gene>
    <name evidence="3" type="ordered locus">Sfri_3393</name>
</gene>
<dbReference type="OrthoDB" id="7067369at2"/>
<reference evidence="3 4" key="1">
    <citation type="submission" date="2006-08" db="EMBL/GenBank/DDBJ databases">
        <title>Complete sequence of Shewanella frigidimarina NCIMB 400.</title>
        <authorList>
            <consortium name="US DOE Joint Genome Institute"/>
            <person name="Copeland A."/>
            <person name="Lucas S."/>
            <person name="Lapidus A."/>
            <person name="Barry K."/>
            <person name="Detter J.C."/>
            <person name="Glavina del Rio T."/>
            <person name="Hammon N."/>
            <person name="Israni S."/>
            <person name="Dalin E."/>
            <person name="Tice H."/>
            <person name="Pitluck S."/>
            <person name="Fredrickson J.K."/>
            <person name="Kolker E."/>
            <person name="McCuel L.A."/>
            <person name="DiChristina T."/>
            <person name="Nealson K.H."/>
            <person name="Newman D."/>
            <person name="Tiedje J.M."/>
            <person name="Zhou J."/>
            <person name="Romine M.F."/>
            <person name="Culley D.E."/>
            <person name="Serres M."/>
            <person name="Chertkov O."/>
            <person name="Brettin T."/>
            <person name="Bruce D."/>
            <person name="Han C."/>
            <person name="Tapia R."/>
            <person name="Gilna P."/>
            <person name="Schmutz J."/>
            <person name="Larimer F."/>
            <person name="Land M."/>
            <person name="Hauser L."/>
            <person name="Kyrpides N."/>
            <person name="Mikhailova N."/>
            <person name="Richardson P."/>
        </authorList>
    </citation>
    <scope>NUCLEOTIDE SEQUENCE [LARGE SCALE GENOMIC DNA]</scope>
    <source>
        <strain evidence="3 4">NCIMB 400</strain>
    </source>
</reference>
<dbReference type="RefSeq" id="WP_011638830.1">
    <property type="nucleotide sequence ID" value="NC_008345.1"/>
</dbReference>
<dbReference type="KEGG" id="sfr:Sfri_3393"/>